<reference evidence="1 2" key="1">
    <citation type="submission" date="2018-06" db="EMBL/GenBank/DDBJ databases">
        <title>Genomic Encyclopedia of Archaeal and Bacterial Type Strains, Phase II (KMG-II): from individual species to whole genera.</title>
        <authorList>
            <person name="Goeker M."/>
        </authorList>
    </citation>
    <scope>NUCLEOTIDE SEQUENCE [LARGE SCALE GENOMIC DNA]</scope>
    <source>
        <strain evidence="1 2">DSM 19830</strain>
    </source>
</reference>
<dbReference type="Proteomes" id="UP000248882">
    <property type="component" value="Unassembled WGS sequence"/>
</dbReference>
<protein>
    <recommendedName>
        <fullName evidence="3">Tetratricopeptide repeat protein</fullName>
    </recommendedName>
</protein>
<evidence type="ECO:0000313" key="2">
    <source>
        <dbReference type="Proteomes" id="UP000248882"/>
    </source>
</evidence>
<dbReference type="RefSeq" id="WP_111319275.1">
    <property type="nucleotide sequence ID" value="NZ_QKZT01000008.1"/>
</dbReference>
<evidence type="ECO:0000313" key="1">
    <source>
        <dbReference type="EMBL" id="PZX52060.1"/>
    </source>
</evidence>
<name>A0A2W7R1E5_9BACT</name>
<comment type="caution">
    <text evidence="1">The sequence shown here is derived from an EMBL/GenBank/DDBJ whole genome shotgun (WGS) entry which is preliminary data.</text>
</comment>
<dbReference type="EMBL" id="QKZT01000008">
    <property type="protein sequence ID" value="PZX52060.1"/>
    <property type="molecule type" value="Genomic_DNA"/>
</dbReference>
<keyword evidence="2" id="KW-1185">Reference proteome</keyword>
<dbReference type="AlphaFoldDB" id="A0A2W7R1E5"/>
<sequence length="234" mass="27471">MNKEQLKKDIFPAELMLQLFRDIPDVESKIRMVNEYIEKVHGVYDEDVLLIKQQNQIAHIYWISEQHEQSIHHFEIVVESMEVEDYPSLYFLALNLLIRGNRILSNYKAAEKWVALAFESSGIFNPAENLINLNDYADLLTESGKVFENKHMPLIQSIIDEYGFPEKLEDPITTIRSMRKSYQYWARKLGEMELKSAESSLTDNILAYENYTKSCEIGWFRNYASNSLDRLKSK</sequence>
<proteinExistence type="predicted"/>
<accession>A0A2W7R1E5</accession>
<dbReference type="OrthoDB" id="822888at2"/>
<organism evidence="1 2">
    <name type="scientific">Algoriphagus chordae</name>
    <dbReference type="NCBI Taxonomy" id="237019"/>
    <lineage>
        <taxon>Bacteria</taxon>
        <taxon>Pseudomonadati</taxon>
        <taxon>Bacteroidota</taxon>
        <taxon>Cytophagia</taxon>
        <taxon>Cytophagales</taxon>
        <taxon>Cyclobacteriaceae</taxon>
        <taxon>Algoriphagus</taxon>
    </lineage>
</organism>
<gene>
    <name evidence="1" type="ORF">LV85_02210</name>
</gene>
<evidence type="ECO:0008006" key="3">
    <source>
        <dbReference type="Google" id="ProtNLM"/>
    </source>
</evidence>